<feature type="transmembrane region" description="Helical" evidence="18">
    <location>
        <begin position="845"/>
        <end position="864"/>
    </location>
</feature>
<name>A0ABW1UQS9_9LACO</name>
<dbReference type="EC" id="7.2.2.14" evidence="4"/>
<comment type="function">
    <text evidence="1">Mediates magnesium influx to the cytosol.</text>
</comment>
<dbReference type="InterPro" id="IPR059000">
    <property type="entry name" value="ATPase_P-type_domA"/>
</dbReference>
<reference evidence="21" key="1">
    <citation type="journal article" date="2019" name="Int. J. Syst. Evol. Microbiol.">
        <title>The Global Catalogue of Microorganisms (GCM) 10K type strain sequencing project: providing services to taxonomists for standard genome sequencing and annotation.</title>
        <authorList>
            <consortium name="The Broad Institute Genomics Platform"/>
            <consortium name="The Broad Institute Genome Sequencing Center for Infectious Disease"/>
            <person name="Wu L."/>
            <person name="Ma J."/>
        </authorList>
    </citation>
    <scope>NUCLEOTIDE SEQUENCE [LARGE SCALE GENOMIC DNA]</scope>
    <source>
        <strain evidence="21">CCM 8897</strain>
    </source>
</reference>
<gene>
    <name evidence="20" type="primary">mgtA</name>
    <name evidence="20" type="ORF">ACFQHW_12280</name>
</gene>
<dbReference type="InterPro" id="IPR023298">
    <property type="entry name" value="ATPase_P-typ_TM_dom_sf"/>
</dbReference>
<sequence length="873" mass="96394">MLFTNKKTAIAHNKAAALIKTSQQSAASVLASLATRTTGLTSAEAAARIEKYGLNQVITREKNSKLKLLGQAFLDPFVIVLIFLAILSALTADYDGAIVMTMMILLSVVLRFVQELRSQKASAALQKMIENTCTITRQNLTSERPMTSVVPGDIIELRTGDLIPADAYLLKTKDLFLNQSSITGEAMPVEKFAETAQALSADEASDNQVFDRNNLVFMGTDVLSGSGQAVILQTGSHTLFGDLAKLATQKRGATQFDRGLRRISRLLIGMMIILVPIVFLINALTKGDWTQAFFFAVAVAVGLTPEMLPMVVNSNLAKGATTLAKKKVIVKELRAVQNLGAVDVLCTDKTGTLTQDQITLMSHLDPQGNSDARVLQYAYMNSYYQTGWRNLLDQAVIDYGQATKHATLMTDFPADLHKVDEIPFDFNRRRLTVVVKNDQHQWMVTKGAFEEIMKISDQVEWDGQVQPLTPAIQAKMVNLNRQLNEEGMRILGIAYRLDVHEQATYQISDERHMVFAGLMGFLDPEKATAKQAIQLLQAHGVTVKILTGDNGAITQHVAGKVGIRDTSYLEGQALVDLSEQELAAVVEEHDLFVKLNPVQKARIIKVLQEKHTVAFMGDGINDAPALRQADVGISVDNAADVTKEASQVILLEKSLLVLEDGIIEGRTVYRNTMKYIRMTIASNFGNALSVLLASIFLPFLPMLSLQILVQNLIYDLAQMSLPWDHVDDDSLRAPTPWRTQGLLRFALIFGPVSSIFDLITFAFMWFVLQANTVAQAGMFQTGWFLVGLTTQSLIIFVYRTTQVPFFKSKAGKPVIVATIAAILMGFLVVFGPLQHTFGFVGLPNQYWLFLPVVVLAYLVLSDFLKEKLRIDLN</sequence>
<feature type="transmembrane region" description="Helical" evidence="18">
    <location>
        <begin position="96"/>
        <end position="113"/>
    </location>
</feature>
<dbReference type="PROSITE" id="PS00154">
    <property type="entry name" value="ATPASE_E1_E2"/>
    <property type="match status" value="1"/>
</dbReference>
<dbReference type="InterPro" id="IPR023214">
    <property type="entry name" value="HAD_sf"/>
</dbReference>
<evidence type="ECO:0000313" key="20">
    <source>
        <dbReference type="EMBL" id="MFC6316340.1"/>
    </source>
</evidence>
<dbReference type="Pfam" id="PF00122">
    <property type="entry name" value="E1-E2_ATPase"/>
    <property type="match status" value="1"/>
</dbReference>
<dbReference type="SFLD" id="SFLDG00002">
    <property type="entry name" value="C1.7:_P-type_atpase_like"/>
    <property type="match status" value="1"/>
</dbReference>
<evidence type="ECO:0000256" key="3">
    <source>
        <dbReference type="ARBA" id="ARBA00008746"/>
    </source>
</evidence>
<evidence type="ECO:0000256" key="5">
    <source>
        <dbReference type="ARBA" id="ARBA00013555"/>
    </source>
</evidence>
<dbReference type="InterPro" id="IPR004014">
    <property type="entry name" value="ATPase_P-typ_cation-transptr_N"/>
</dbReference>
<keyword evidence="6" id="KW-1003">Cell membrane</keyword>
<feature type="transmembrane region" description="Helical" evidence="18">
    <location>
        <begin position="675"/>
        <end position="697"/>
    </location>
</feature>
<dbReference type="SUPFAM" id="SSF81653">
    <property type="entry name" value="Calcium ATPase, transduction domain A"/>
    <property type="match status" value="1"/>
</dbReference>
<dbReference type="InterPro" id="IPR006068">
    <property type="entry name" value="ATPase_P-typ_cation-transptr_C"/>
</dbReference>
<comment type="caution">
    <text evidence="20">The sequence shown here is derived from an EMBL/GenBank/DDBJ whole genome shotgun (WGS) entry which is preliminary data.</text>
</comment>
<keyword evidence="7" id="KW-0997">Cell inner membrane</keyword>
<keyword evidence="21" id="KW-1185">Reference proteome</keyword>
<keyword evidence="14 18" id="KW-1133">Transmembrane helix</keyword>
<dbReference type="SUPFAM" id="SSF56784">
    <property type="entry name" value="HAD-like"/>
    <property type="match status" value="1"/>
</dbReference>
<evidence type="ECO:0000256" key="12">
    <source>
        <dbReference type="ARBA" id="ARBA00022842"/>
    </source>
</evidence>
<evidence type="ECO:0000313" key="21">
    <source>
        <dbReference type="Proteomes" id="UP001596310"/>
    </source>
</evidence>
<dbReference type="InterPro" id="IPR006415">
    <property type="entry name" value="P-type_ATPase_IIIB"/>
</dbReference>
<evidence type="ECO:0000256" key="11">
    <source>
        <dbReference type="ARBA" id="ARBA00022840"/>
    </source>
</evidence>
<dbReference type="InterPro" id="IPR044492">
    <property type="entry name" value="P_typ_ATPase_HD_dom"/>
</dbReference>
<evidence type="ECO:0000256" key="1">
    <source>
        <dbReference type="ARBA" id="ARBA00003954"/>
    </source>
</evidence>
<keyword evidence="11" id="KW-0067">ATP-binding</keyword>
<dbReference type="Gene3D" id="1.20.1110.10">
    <property type="entry name" value="Calcium-transporting ATPase, transmembrane domain"/>
    <property type="match status" value="1"/>
</dbReference>
<dbReference type="SMART" id="SM00831">
    <property type="entry name" value="Cation_ATPase_N"/>
    <property type="match status" value="1"/>
</dbReference>
<dbReference type="SFLD" id="SFLDS00003">
    <property type="entry name" value="Haloacid_Dehalogenase"/>
    <property type="match status" value="1"/>
</dbReference>
<dbReference type="InterPro" id="IPR036412">
    <property type="entry name" value="HAD-like_sf"/>
</dbReference>
<keyword evidence="8" id="KW-0597">Phosphoprotein</keyword>
<comment type="catalytic activity">
    <reaction evidence="17">
        <text>Mg(2+)(out) + ATP + H2O = Mg(2+)(in) + ADP + phosphate + H(+)</text>
        <dbReference type="Rhea" id="RHEA:10260"/>
        <dbReference type="ChEBI" id="CHEBI:15377"/>
        <dbReference type="ChEBI" id="CHEBI:15378"/>
        <dbReference type="ChEBI" id="CHEBI:18420"/>
        <dbReference type="ChEBI" id="CHEBI:30616"/>
        <dbReference type="ChEBI" id="CHEBI:43474"/>
        <dbReference type="ChEBI" id="CHEBI:456216"/>
        <dbReference type="EC" id="7.2.2.14"/>
    </reaction>
</comment>
<protein>
    <recommendedName>
        <fullName evidence="5">Magnesium-transporting ATPase, P-type 1</fullName>
        <ecNumber evidence="4">7.2.2.14</ecNumber>
    </recommendedName>
    <alternativeName>
        <fullName evidence="16">Mg(2+) transport ATPase, P-type 1</fullName>
    </alternativeName>
</protein>
<feature type="transmembrane region" description="Helical" evidence="18">
    <location>
        <begin position="68"/>
        <end position="90"/>
    </location>
</feature>
<evidence type="ECO:0000256" key="17">
    <source>
        <dbReference type="ARBA" id="ARBA00047295"/>
    </source>
</evidence>
<dbReference type="Gene3D" id="3.40.1110.10">
    <property type="entry name" value="Calcium-transporting ATPase, cytoplasmic domain N"/>
    <property type="match status" value="1"/>
</dbReference>
<dbReference type="Pfam" id="PF00690">
    <property type="entry name" value="Cation_ATPase_N"/>
    <property type="match status" value="1"/>
</dbReference>
<evidence type="ECO:0000256" key="18">
    <source>
        <dbReference type="SAM" id="Phobius"/>
    </source>
</evidence>
<accession>A0ABW1UQS9</accession>
<feature type="transmembrane region" description="Helical" evidence="18">
    <location>
        <begin position="291"/>
        <end position="308"/>
    </location>
</feature>
<evidence type="ECO:0000256" key="6">
    <source>
        <dbReference type="ARBA" id="ARBA00022475"/>
    </source>
</evidence>
<evidence type="ECO:0000256" key="7">
    <source>
        <dbReference type="ARBA" id="ARBA00022519"/>
    </source>
</evidence>
<dbReference type="NCBIfam" id="NF011702">
    <property type="entry name" value="PRK15122.1"/>
    <property type="match status" value="1"/>
</dbReference>
<evidence type="ECO:0000259" key="19">
    <source>
        <dbReference type="SMART" id="SM00831"/>
    </source>
</evidence>
<dbReference type="EMBL" id="JBHSSM010000037">
    <property type="protein sequence ID" value="MFC6316340.1"/>
    <property type="molecule type" value="Genomic_DNA"/>
</dbReference>
<evidence type="ECO:0000256" key="16">
    <source>
        <dbReference type="ARBA" id="ARBA00029806"/>
    </source>
</evidence>
<dbReference type="PANTHER" id="PTHR42861">
    <property type="entry name" value="CALCIUM-TRANSPORTING ATPASE"/>
    <property type="match status" value="1"/>
</dbReference>
<dbReference type="CDD" id="cd02077">
    <property type="entry name" value="P-type_ATPase_Mg"/>
    <property type="match status" value="1"/>
</dbReference>
<dbReference type="Gene3D" id="3.40.50.1000">
    <property type="entry name" value="HAD superfamily/HAD-like"/>
    <property type="match status" value="1"/>
</dbReference>
<keyword evidence="12" id="KW-0460">Magnesium</keyword>
<feature type="transmembrane region" description="Helical" evidence="18">
    <location>
        <begin position="742"/>
        <end position="768"/>
    </location>
</feature>
<evidence type="ECO:0000256" key="4">
    <source>
        <dbReference type="ARBA" id="ARBA00012786"/>
    </source>
</evidence>
<evidence type="ECO:0000256" key="2">
    <source>
        <dbReference type="ARBA" id="ARBA00004429"/>
    </source>
</evidence>
<dbReference type="InterPro" id="IPR023299">
    <property type="entry name" value="ATPase_P-typ_cyto_dom_N"/>
</dbReference>
<dbReference type="InterPro" id="IPR001757">
    <property type="entry name" value="P_typ_ATPase"/>
</dbReference>
<dbReference type="Pfam" id="PF00689">
    <property type="entry name" value="Cation_ATPase_C"/>
    <property type="match status" value="1"/>
</dbReference>
<dbReference type="InterPro" id="IPR008250">
    <property type="entry name" value="ATPase_P-typ_transduc_dom_A_sf"/>
</dbReference>
<dbReference type="RefSeq" id="WP_125601680.1">
    <property type="nucleotide sequence ID" value="NZ_JBHSSM010000037.1"/>
</dbReference>
<keyword evidence="9 18" id="KW-0812">Transmembrane</keyword>
<comment type="subcellular location">
    <subcellularLocation>
        <location evidence="2">Cell inner membrane</location>
        <topology evidence="2">Multi-pass membrane protein</topology>
    </subcellularLocation>
</comment>
<dbReference type="Gene3D" id="2.70.150.10">
    <property type="entry name" value="Calcium-transporting ATPase, cytoplasmic transduction domain A"/>
    <property type="match status" value="1"/>
</dbReference>
<proteinExistence type="inferred from homology"/>
<keyword evidence="10" id="KW-0547">Nucleotide-binding</keyword>
<evidence type="ECO:0000256" key="14">
    <source>
        <dbReference type="ARBA" id="ARBA00022989"/>
    </source>
</evidence>
<comment type="similarity">
    <text evidence="3">Belongs to the cation transport ATPase (P-type) (TC 3.A.3) family. Type IIIB subfamily.</text>
</comment>
<evidence type="ECO:0000256" key="9">
    <source>
        <dbReference type="ARBA" id="ARBA00022692"/>
    </source>
</evidence>
<keyword evidence="15 18" id="KW-0472">Membrane</keyword>
<evidence type="ECO:0000256" key="10">
    <source>
        <dbReference type="ARBA" id="ARBA00022741"/>
    </source>
</evidence>
<feature type="transmembrane region" description="Helical" evidence="18">
    <location>
        <begin position="266"/>
        <end position="285"/>
    </location>
</feature>
<evidence type="ECO:0000256" key="15">
    <source>
        <dbReference type="ARBA" id="ARBA00023136"/>
    </source>
</evidence>
<dbReference type="InterPro" id="IPR018303">
    <property type="entry name" value="ATPase_P-typ_P_site"/>
</dbReference>
<dbReference type="PRINTS" id="PR01836">
    <property type="entry name" value="MGATPASE"/>
</dbReference>
<feature type="transmembrane region" description="Helical" evidence="18">
    <location>
        <begin position="810"/>
        <end position="833"/>
    </location>
</feature>
<dbReference type="NCBIfam" id="TIGR01524">
    <property type="entry name" value="ATPase-IIIB_Mg"/>
    <property type="match status" value="1"/>
</dbReference>
<dbReference type="Proteomes" id="UP001596310">
    <property type="component" value="Unassembled WGS sequence"/>
</dbReference>
<evidence type="ECO:0000256" key="13">
    <source>
        <dbReference type="ARBA" id="ARBA00022967"/>
    </source>
</evidence>
<organism evidence="20 21">
    <name type="scientific">Lapidilactobacillus achengensis</name>
    <dbReference type="NCBI Taxonomy" id="2486000"/>
    <lineage>
        <taxon>Bacteria</taxon>
        <taxon>Bacillati</taxon>
        <taxon>Bacillota</taxon>
        <taxon>Bacilli</taxon>
        <taxon>Lactobacillales</taxon>
        <taxon>Lactobacillaceae</taxon>
        <taxon>Lapidilactobacillus</taxon>
    </lineage>
</organism>
<dbReference type="SUPFAM" id="SSF81665">
    <property type="entry name" value="Calcium ATPase, transmembrane domain M"/>
    <property type="match status" value="1"/>
</dbReference>
<feature type="domain" description="Cation-transporting P-type ATPase N-terminal" evidence="19">
    <location>
        <begin position="20"/>
        <end position="93"/>
    </location>
</feature>
<feature type="transmembrane region" description="Helical" evidence="18">
    <location>
        <begin position="780"/>
        <end position="798"/>
    </location>
</feature>
<dbReference type="SFLD" id="SFLDF00027">
    <property type="entry name" value="p-type_atpase"/>
    <property type="match status" value="1"/>
</dbReference>
<keyword evidence="13" id="KW-1278">Translocase</keyword>
<dbReference type="NCBIfam" id="TIGR01494">
    <property type="entry name" value="ATPase_P-type"/>
    <property type="match status" value="2"/>
</dbReference>
<evidence type="ECO:0000256" key="8">
    <source>
        <dbReference type="ARBA" id="ARBA00022553"/>
    </source>
</evidence>
<dbReference type="Pfam" id="PF13246">
    <property type="entry name" value="Cation_ATPase"/>
    <property type="match status" value="1"/>
</dbReference>